<keyword evidence="1" id="KW-0732">Signal</keyword>
<protein>
    <submittedName>
        <fullName evidence="2">Uncharacterized protein</fullName>
    </submittedName>
</protein>
<proteinExistence type="predicted"/>
<dbReference type="AlphaFoldDB" id="A0A919SYJ7"/>
<dbReference type="Proteomes" id="UP000681340">
    <property type="component" value="Unassembled WGS sequence"/>
</dbReference>
<reference evidence="2" key="1">
    <citation type="submission" date="2021-03" db="EMBL/GenBank/DDBJ databases">
        <title>Whole genome shotgun sequence of Actinoplanes auranticolor NBRC 12245.</title>
        <authorList>
            <person name="Komaki H."/>
            <person name="Tamura T."/>
        </authorList>
    </citation>
    <scope>NUCLEOTIDE SEQUENCE</scope>
    <source>
        <strain evidence="2">NBRC 12245</strain>
    </source>
</reference>
<dbReference type="EMBL" id="BOQL01000084">
    <property type="protein sequence ID" value="GIM79776.1"/>
    <property type="molecule type" value="Genomic_DNA"/>
</dbReference>
<evidence type="ECO:0000313" key="2">
    <source>
        <dbReference type="EMBL" id="GIM79776.1"/>
    </source>
</evidence>
<name>A0A919SYJ7_9ACTN</name>
<organism evidence="2 3">
    <name type="scientific">Actinoplanes auranticolor</name>
    <dbReference type="NCBI Taxonomy" id="47988"/>
    <lineage>
        <taxon>Bacteria</taxon>
        <taxon>Bacillati</taxon>
        <taxon>Actinomycetota</taxon>
        <taxon>Actinomycetes</taxon>
        <taxon>Micromonosporales</taxon>
        <taxon>Micromonosporaceae</taxon>
        <taxon>Actinoplanes</taxon>
    </lineage>
</organism>
<accession>A0A919SYJ7</accession>
<evidence type="ECO:0000313" key="3">
    <source>
        <dbReference type="Proteomes" id="UP000681340"/>
    </source>
</evidence>
<keyword evidence="3" id="KW-1185">Reference proteome</keyword>
<dbReference type="RefSeq" id="WP_212994518.1">
    <property type="nucleotide sequence ID" value="NZ_BAABEA010000050.1"/>
</dbReference>
<sequence length="527" mass="56682">MLSFFSRARLGRYLAVTAVVPALVLSTGGAAVAATHTLTLTVLNRSGAKVSVAATVVNLSSGSQYTARSNKKKKLPKGSYAVLTSITTGNTTTLGGRTVKVSGSAKLTVDARQGRRVNLAVSPAPVGLSRNLSARVCAKTSGASYNVEAYGDELYAIPTSSKKIAFAALGTWSDSSGLADAYAVVHQTTGVSKTPRRTVKRSSLGTVSVVSRFGPEGSNYTDVAVQPIKRGCADDMYSGLWTADQPTRVKLRLSTGAWTIRSGTSATTKNNETWNIGSYFAERKIAAGKSYAVRFYNAAWGPSTQVPSTLYGRVSFMMNEMFTDPYFTRNDTGSEGGDKATATLVFKGKTVKTKKDRGWEPDMTVLDYKVKKAGWYTLTNTATRYYPEIKYPAGMLSTKSVVSYRFYTKPKISALAEVNSVTMIPAGLNNWNKAKGRSTTNVALKLNRYTQDPDAKRGKNPKFKSLGVKMSPDGGKTWRTVKVKKVKGMWTAVVPNPASGAVSLRARATYKSGGYTDVTIYRAYGIA</sequence>
<feature type="chain" id="PRO_5036720061" evidence="1">
    <location>
        <begin position="34"/>
        <end position="527"/>
    </location>
</feature>
<gene>
    <name evidence="2" type="ORF">Aau02nite_87440</name>
</gene>
<feature type="signal peptide" evidence="1">
    <location>
        <begin position="1"/>
        <end position="33"/>
    </location>
</feature>
<comment type="caution">
    <text evidence="2">The sequence shown here is derived from an EMBL/GenBank/DDBJ whole genome shotgun (WGS) entry which is preliminary data.</text>
</comment>
<evidence type="ECO:0000256" key="1">
    <source>
        <dbReference type="SAM" id="SignalP"/>
    </source>
</evidence>